<evidence type="ECO:0000256" key="5">
    <source>
        <dbReference type="ARBA" id="ARBA00022884"/>
    </source>
</evidence>
<dbReference type="eggNOG" id="KOG0108">
    <property type="taxonomic scope" value="Eukaryota"/>
</dbReference>
<dbReference type="Proteomes" id="UP000001744">
    <property type="component" value="Unassembled WGS sequence"/>
</dbReference>
<protein>
    <submittedName>
        <fullName evidence="11">RNA-binding protein Cip2</fullName>
    </submittedName>
</protein>
<dbReference type="Pfam" id="PF00076">
    <property type="entry name" value="RRM_1"/>
    <property type="match status" value="1"/>
</dbReference>
<dbReference type="EMBL" id="KE651166">
    <property type="protein sequence ID" value="EEB05549.2"/>
    <property type="molecule type" value="Genomic_DNA"/>
</dbReference>
<dbReference type="FunFam" id="3.30.70.330:FF:000183">
    <property type="entry name" value="R3H domain containing protein"/>
    <property type="match status" value="1"/>
</dbReference>
<dbReference type="Gene3D" id="3.30.70.330">
    <property type="match status" value="1"/>
</dbReference>
<evidence type="ECO:0000256" key="4">
    <source>
        <dbReference type="ARBA" id="ARBA00022737"/>
    </source>
</evidence>
<dbReference type="InterPro" id="IPR000504">
    <property type="entry name" value="RRM_dom"/>
</dbReference>
<dbReference type="PANTHER" id="PTHR23003">
    <property type="entry name" value="RNA RECOGNITION MOTIF RRM DOMAIN CONTAINING PROTEIN"/>
    <property type="match status" value="1"/>
</dbReference>
<dbReference type="GeneID" id="7051261"/>
<evidence type="ECO:0000256" key="1">
    <source>
        <dbReference type="ARBA" id="ARBA00004496"/>
    </source>
</evidence>
<dbReference type="CDD" id="cd12253">
    <property type="entry name" value="RRM_PIN4_like"/>
    <property type="match status" value="1"/>
</dbReference>
<keyword evidence="4" id="KW-0677">Repeat</keyword>
<dbReference type="InterPro" id="IPR012677">
    <property type="entry name" value="Nucleotide-bd_a/b_plait_sf"/>
</dbReference>
<evidence type="ECO:0000256" key="9">
    <source>
        <dbReference type="SAM" id="MobiDB-lite"/>
    </source>
</evidence>
<dbReference type="PROSITE" id="PS50102">
    <property type="entry name" value="RRM"/>
    <property type="match status" value="1"/>
</dbReference>
<dbReference type="InterPro" id="IPR035979">
    <property type="entry name" value="RBD_domain_sf"/>
</dbReference>
<dbReference type="SMART" id="SM00360">
    <property type="entry name" value="RRM"/>
    <property type="match status" value="1"/>
</dbReference>
<accession>B6JVZ8</accession>
<comment type="function">
    <text evidence="6">Regulates global gene expression after oxidative stress. Interacts and stabilizes mRNAs and may regulate their transition between different cytoplasmic components after oxidative stress.</text>
</comment>
<dbReference type="InterPro" id="IPR050374">
    <property type="entry name" value="RRT5_SRSF_SR"/>
</dbReference>
<keyword evidence="3" id="KW-0597">Phosphoprotein</keyword>
<dbReference type="AlphaFoldDB" id="B6JVZ8"/>
<sequence>MAEGMSQRPLTPLSQAFLATNNLSPVTSPLPFHSDLPGLRKKRSNFFPKFDETNAVDDERKAAFPPSNNYGYFDSRFSAERAMFPSSAASTPGIGIGENFDMHSSKETMFDGANALPIALQQALDAGVAPSTKTSLASGRTRLQTAWQEHNKSSGLSLSFFSAKNAFSNLGPLTTSALPPSFMGSSLLESARGAQTPSALSSASVVKGSNGNNGLEGSVNGNRVSAAIEEQQEETIPTAIVIKNIPFSLKKEVLFKVFTALDIPRPYAFNYHFDNGVFRGLAFANFHTPEEARIVVQSLNGYEISGRRLRVEWKRQLPAAERERIERGKQEKRLSDERRKQMKTMFSVHSLGAGTDIDMNDSATLNLYSHMILFYHRTDSMNELVLGPNLSAEEVRVSKLLASRLGLNCTIRGEGVDEHKQVVVSFPSEPMSNSSVSSSSNNGSNNNNNAPNVSSPLVGGGTTNSLRNGSSSVNNVASFRRGAPSLQLSDNMKLLRGYADFKNAFSDVRSNPVTPLESPSFFSNLSFSSQNKNDPLLPL</sequence>
<comment type="subcellular location">
    <subcellularLocation>
        <location evidence="1">Cytoplasm</location>
    </subcellularLocation>
</comment>
<dbReference type="VEuPathDB" id="FungiDB:SJAG_00563"/>
<evidence type="ECO:0000256" key="2">
    <source>
        <dbReference type="ARBA" id="ARBA00022490"/>
    </source>
</evidence>
<dbReference type="RefSeq" id="XP_002171842.2">
    <property type="nucleotide sequence ID" value="XM_002171806.2"/>
</dbReference>
<dbReference type="HOGENOM" id="CLU_473406_0_0_1"/>
<dbReference type="SUPFAM" id="SSF54928">
    <property type="entry name" value="RNA-binding domain, RBD"/>
    <property type="match status" value="1"/>
</dbReference>
<keyword evidence="13" id="KW-1185">Reference proteome</keyword>
<keyword evidence="5 8" id="KW-0694">RNA-binding</keyword>
<evidence type="ECO:0000256" key="3">
    <source>
        <dbReference type="ARBA" id="ARBA00022553"/>
    </source>
</evidence>
<dbReference type="GO" id="GO:0005737">
    <property type="term" value="C:cytoplasm"/>
    <property type="evidence" value="ECO:0007669"/>
    <property type="project" value="UniProtKB-SubCell"/>
</dbReference>
<proteinExistence type="predicted"/>
<feature type="region of interest" description="Disordered" evidence="9">
    <location>
        <begin position="428"/>
        <end position="469"/>
    </location>
</feature>
<dbReference type="PANTHER" id="PTHR23003:SF17">
    <property type="entry name" value="RNA-BINDING PROTEIN PIN4"/>
    <property type="match status" value="1"/>
</dbReference>
<feature type="compositionally biased region" description="Low complexity" evidence="9">
    <location>
        <begin position="428"/>
        <end position="457"/>
    </location>
</feature>
<evidence type="ECO:0000256" key="6">
    <source>
        <dbReference type="ARBA" id="ARBA00055199"/>
    </source>
</evidence>
<evidence type="ECO:0000313" key="13">
    <source>
        <dbReference type="Proteomes" id="UP000001744"/>
    </source>
</evidence>
<reference evidence="11 13" key="1">
    <citation type="journal article" date="2011" name="Science">
        <title>Comparative functional genomics of the fission yeasts.</title>
        <authorList>
            <person name="Rhind N."/>
            <person name="Chen Z."/>
            <person name="Yassour M."/>
            <person name="Thompson D.A."/>
            <person name="Haas B.J."/>
            <person name="Habib N."/>
            <person name="Wapinski I."/>
            <person name="Roy S."/>
            <person name="Lin M.F."/>
            <person name="Heiman D.I."/>
            <person name="Young S.K."/>
            <person name="Furuya K."/>
            <person name="Guo Y."/>
            <person name="Pidoux A."/>
            <person name="Chen H.M."/>
            <person name="Robbertse B."/>
            <person name="Goldberg J.M."/>
            <person name="Aoki K."/>
            <person name="Bayne E.H."/>
            <person name="Berlin A.M."/>
            <person name="Desjardins C.A."/>
            <person name="Dobbs E."/>
            <person name="Dukaj L."/>
            <person name="Fan L."/>
            <person name="FitzGerald M.G."/>
            <person name="French C."/>
            <person name="Gujja S."/>
            <person name="Hansen K."/>
            <person name="Keifenheim D."/>
            <person name="Levin J.Z."/>
            <person name="Mosher R.A."/>
            <person name="Mueller C.A."/>
            <person name="Pfiffner J."/>
            <person name="Priest M."/>
            <person name="Russ C."/>
            <person name="Smialowska A."/>
            <person name="Swoboda P."/>
            <person name="Sykes S.M."/>
            <person name="Vaughn M."/>
            <person name="Vengrova S."/>
            <person name="Yoder R."/>
            <person name="Zeng Q."/>
            <person name="Allshire R."/>
            <person name="Baulcombe D."/>
            <person name="Birren B.W."/>
            <person name="Brown W."/>
            <person name="Ekwall K."/>
            <person name="Kellis M."/>
            <person name="Leatherwood J."/>
            <person name="Levin H."/>
            <person name="Margalit H."/>
            <person name="Martienssen R."/>
            <person name="Nieduszynski C.A."/>
            <person name="Spatafora J.W."/>
            <person name="Friedman N."/>
            <person name="Dalgaard J.Z."/>
            <person name="Baumann P."/>
            <person name="Niki H."/>
            <person name="Regev A."/>
            <person name="Nusbaum C."/>
        </authorList>
    </citation>
    <scope>NUCLEOTIDE SEQUENCE [LARGE SCALE GENOMIC DNA]</scope>
    <source>
        <strain evidence="13">yFS275 / FY16936</strain>
    </source>
</reference>
<evidence type="ECO:0000256" key="7">
    <source>
        <dbReference type="ARBA" id="ARBA00062407"/>
    </source>
</evidence>
<dbReference type="GO" id="GO:0003723">
    <property type="term" value="F:RNA binding"/>
    <property type="evidence" value="ECO:0007669"/>
    <property type="project" value="UniProtKB-UniRule"/>
</dbReference>
<dbReference type="InterPro" id="IPR034186">
    <property type="entry name" value="PIN4-like_RRM"/>
</dbReference>
<dbReference type="OMA" id="LFYHRTD"/>
<name>B6JVZ8_SCHJY</name>
<organism evidence="11 13">
    <name type="scientific">Schizosaccharomyces japonicus (strain yFS275 / FY16936)</name>
    <name type="common">Fission yeast</name>
    <dbReference type="NCBI Taxonomy" id="402676"/>
    <lineage>
        <taxon>Eukaryota</taxon>
        <taxon>Fungi</taxon>
        <taxon>Dikarya</taxon>
        <taxon>Ascomycota</taxon>
        <taxon>Taphrinomycotina</taxon>
        <taxon>Schizosaccharomycetes</taxon>
        <taxon>Schizosaccharomycetales</taxon>
        <taxon>Schizosaccharomycetaceae</taxon>
        <taxon>Schizosaccharomyces</taxon>
    </lineage>
</organism>
<evidence type="ECO:0000256" key="8">
    <source>
        <dbReference type="PROSITE-ProRule" id="PRU00176"/>
    </source>
</evidence>
<dbReference type="JaponicusDB" id="SJAG_00563">
    <property type="gene designation" value="cip2"/>
</dbReference>
<comment type="subunit">
    <text evidence="7">Interacts with csx1.</text>
</comment>
<dbReference type="OrthoDB" id="434258at2759"/>
<evidence type="ECO:0000313" key="12">
    <source>
        <dbReference type="JaponicusDB" id="SJAG_00563"/>
    </source>
</evidence>
<dbReference type="GO" id="GO:0071014">
    <property type="term" value="C:post-mRNA release spliceosomal complex"/>
    <property type="evidence" value="ECO:0007669"/>
    <property type="project" value="EnsemblFungi"/>
</dbReference>
<gene>
    <name evidence="12" type="primary">cip2</name>
    <name evidence="11" type="ORF">SJAG_00563</name>
</gene>
<evidence type="ECO:0000259" key="10">
    <source>
        <dbReference type="PROSITE" id="PS50102"/>
    </source>
</evidence>
<dbReference type="STRING" id="402676.B6JVZ8"/>
<keyword evidence="2" id="KW-0963">Cytoplasm</keyword>
<evidence type="ECO:0000313" key="11">
    <source>
        <dbReference type="EMBL" id="EEB05549.2"/>
    </source>
</evidence>
<feature type="domain" description="RRM" evidence="10">
    <location>
        <begin position="238"/>
        <end position="316"/>
    </location>
</feature>